<name>A0A9E7C254_9ACTN</name>
<organism evidence="8 9">
    <name type="scientific">Capillimicrobium parvum</name>
    <dbReference type="NCBI Taxonomy" id="2884022"/>
    <lineage>
        <taxon>Bacteria</taxon>
        <taxon>Bacillati</taxon>
        <taxon>Actinomycetota</taxon>
        <taxon>Thermoleophilia</taxon>
        <taxon>Solirubrobacterales</taxon>
        <taxon>Capillimicrobiaceae</taxon>
        <taxon>Capillimicrobium</taxon>
    </lineage>
</organism>
<comment type="similarity">
    <text evidence="2 7">Belongs to the group II decarboxylase family.</text>
</comment>
<dbReference type="PANTHER" id="PTHR11999:SF70">
    <property type="entry name" value="MIP05841P"/>
    <property type="match status" value="1"/>
</dbReference>
<dbReference type="EC" id="4.1.1.105" evidence="8"/>
<dbReference type="Proteomes" id="UP001162834">
    <property type="component" value="Chromosome"/>
</dbReference>
<evidence type="ECO:0000256" key="2">
    <source>
        <dbReference type="ARBA" id="ARBA00009533"/>
    </source>
</evidence>
<dbReference type="InterPro" id="IPR015421">
    <property type="entry name" value="PyrdxlP-dep_Trfase_major"/>
</dbReference>
<dbReference type="GO" id="GO:0030170">
    <property type="term" value="F:pyridoxal phosphate binding"/>
    <property type="evidence" value="ECO:0007669"/>
    <property type="project" value="InterPro"/>
</dbReference>
<dbReference type="InterPro" id="IPR015424">
    <property type="entry name" value="PyrdxlP-dep_Trfase"/>
</dbReference>
<dbReference type="Gene3D" id="3.90.1150.10">
    <property type="entry name" value="Aspartate Aminotransferase, domain 1"/>
    <property type="match status" value="1"/>
</dbReference>
<dbReference type="PANTHER" id="PTHR11999">
    <property type="entry name" value="GROUP II PYRIDOXAL-5-PHOSPHATE DECARBOXYLASE"/>
    <property type="match status" value="1"/>
</dbReference>
<evidence type="ECO:0000256" key="7">
    <source>
        <dbReference type="RuleBase" id="RU000382"/>
    </source>
</evidence>
<sequence>MVGDDVLGRAYALARGFLDGLRERPVGGREAPALRRALTDEGEDPLTVLEELAADADPGIVASAGPRYLGFVTGGSLPVALGADWLVSAWDQMAGLQVSSPAVAAAEEVAAGWALELLGLPASASVGFTTGAQMANFTCLAAARHAVLAQEGWDVERRGLFAAPEIDVVVGDEVHVTVLNALRMLGLGEERVARVAADADGAMDPDALAAALDGRDGPAIVCAQAGNVNTGACDPLEPIARLTAAHGAWLHVDGAFGLWAAASPRFSGLVAGRERADSWAVDAHKWLNVPYDCALAVVSDPVAHSQAMVVAAPYLQAAGARREPAHFVPEASRRARSVPVYAALRALGRRGVAELVERCCDQAALAARLLRDGGMDVLNEVVLNQVLVAGPPDHVARIQADGTCWLGGTVWRGREALRLSFSNWSTTDDDVRRCVRAVLDTR</sequence>
<dbReference type="InterPro" id="IPR002129">
    <property type="entry name" value="PyrdxlP-dep_de-COase"/>
</dbReference>
<dbReference type="KEGG" id="sbae:DSM104329_03794"/>
<accession>A0A9E7C254</accession>
<evidence type="ECO:0000256" key="5">
    <source>
        <dbReference type="ARBA" id="ARBA00023239"/>
    </source>
</evidence>
<dbReference type="RefSeq" id="WP_259311435.1">
    <property type="nucleotide sequence ID" value="NZ_CP087164.1"/>
</dbReference>
<protein>
    <submittedName>
        <fullName evidence="8">Tryptophan decarboxylase</fullName>
        <ecNumber evidence="8">4.1.1.105</ecNumber>
    </submittedName>
</protein>
<gene>
    <name evidence="8" type="ORF">DSM104329_03794</name>
</gene>
<dbReference type="InterPro" id="IPR015422">
    <property type="entry name" value="PyrdxlP-dep_Trfase_small"/>
</dbReference>
<evidence type="ECO:0000256" key="4">
    <source>
        <dbReference type="ARBA" id="ARBA00022898"/>
    </source>
</evidence>
<reference evidence="8" key="1">
    <citation type="journal article" date="2022" name="Int. J. Syst. Evol. Microbiol.">
        <title>Pseudomonas aegrilactucae sp. nov. and Pseudomonas morbosilactucae sp. nov., pathogens causing bacterial rot of lettuce in Japan.</title>
        <authorList>
            <person name="Sawada H."/>
            <person name="Fujikawa T."/>
            <person name="Satou M."/>
        </authorList>
    </citation>
    <scope>NUCLEOTIDE SEQUENCE</scope>
    <source>
        <strain evidence="8">0166_1</strain>
    </source>
</reference>
<comment type="cofactor">
    <cofactor evidence="1 6 7">
        <name>pyridoxal 5'-phosphate</name>
        <dbReference type="ChEBI" id="CHEBI:597326"/>
    </cofactor>
</comment>
<keyword evidence="3" id="KW-0210">Decarboxylase</keyword>
<keyword evidence="9" id="KW-1185">Reference proteome</keyword>
<evidence type="ECO:0000313" key="9">
    <source>
        <dbReference type="Proteomes" id="UP001162834"/>
    </source>
</evidence>
<dbReference type="GO" id="GO:0019752">
    <property type="term" value="P:carboxylic acid metabolic process"/>
    <property type="evidence" value="ECO:0007669"/>
    <property type="project" value="InterPro"/>
</dbReference>
<evidence type="ECO:0000256" key="6">
    <source>
        <dbReference type="PIRSR" id="PIRSR602129-50"/>
    </source>
</evidence>
<evidence type="ECO:0000256" key="3">
    <source>
        <dbReference type="ARBA" id="ARBA00022793"/>
    </source>
</evidence>
<dbReference type="EMBL" id="CP087164">
    <property type="protein sequence ID" value="UGS37379.1"/>
    <property type="molecule type" value="Genomic_DNA"/>
</dbReference>
<dbReference type="SUPFAM" id="SSF53383">
    <property type="entry name" value="PLP-dependent transferases"/>
    <property type="match status" value="1"/>
</dbReference>
<proteinExistence type="inferred from homology"/>
<dbReference type="Pfam" id="PF00282">
    <property type="entry name" value="Pyridoxal_deC"/>
    <property type="match status" value="1"/>
</dbReference>
<feature type="modified residue" description="N6-(pyridoxal phosphate)lysine" evidence="6">
    <location>
        <position position="285"/>
    </location>
</feature>
<keyword evidence="4 6" id="KW-0663">Pyridoxal phosphate</keyword>
<dbReference type="Gene3D" id="3.40.640.10">
    <property type="entry name" value="Type I PLP-dependent aspartate aminotransferase-like (Major domain)"/>
    <property type="match status" value="1"/>
</dbReference>
<dbReference type="InterPro" id="IPR010977">
    <property type="entry name" value="Aromatic_deC"/>
</dbReference>
<evidence type="ECO:0000256" key="1">
    <source>
        <dbReference type="ARBA" id="ARBA00001933"/>
    </source>
</evidence>
<dbReference type="AlphaFoldDB" id="A0A9E7C254"/>
<keyword evidence="5 7" id="KW-0456">Lyase</keyword>
<dbReference type="GO" id="GO:0036469">
    <property type="term" value="F:L-tryptophan decarboxylase activity"/>
    <property type="evidence" value="ECO:0007669"/>
    <property type="project" value="UniProtKB-EC"/>
</dbReference>
<evidence type="ECO:0000313" key="8">
    <source>
        <dbReference type="EMBL" id="UGS37379.1"/>
    </source>
</evidence>